<dbReference type="KEGG" id="jpo:G7058_06910"/>
<dbReference type="GO" id="GO:0016020">
    <property type="term" value="C:membrane"/>
    <property type="evidence" value="ECO:0007669"/>
    <property type="project" value="UniProtKB-SubCell"/>
</dbReference>
<feature type="lipid moiety-binding region" description="S-diacylglycerol cysteine" evidence="7">
    <location>
        <position position="21"/>
    </location>
</feature>
<gene>
    <name evidence="9" type="ORF">G7058_06910</name>
</gene>
<dbReference type="SUPFAM" id="SSF53850">
    <property type="entry name" value="Periplasmic binding protein-like II"/>
    <property type="match status" value="1"/>
</dbReference>
<dbReference type="GeneID" id="94553008"/>
<accession>A0A6G7WHN0</accession>
<dbReference type="InterPro" id="IPR004872">
    <property type="entry name" value="Lipoprotein_NlpA"/>
</dbReference>
<protein>
    <recommendedName>
        <fullName evidence="6">Lipoprotein</fullName>
    </recommendedName>
</protein>
<dbReference type="PANTHER" id="PTHR30429">
    <property type="entry name" value="D-METHIONINE-BINDING LIPOPROTEIN METQ"/>
    <property type="match status" value="1"/>
</dbReference>
<dbReference type="Proteomes" id="UP000501830">
    <property type="component" value="Chromosome"/>
</dbReference>
<dbReference type="RefSeq" id="WP_166062832.1">
    <property type="nucleotide sequence ID" value="NZ_CP049889.1"/>
</dbReference>
<evidence type="ECO:0000256" key="7">
    <source>
        <dbReference type="PIRSR" id="PIRSR002854-1"/>
    </source>
</evidence>
<evidence type="ECO:0000256" key="8">
    <source>
        <dbReference type="SAM" id="SignalP"/>
    </source>
</evidence>
<keyword evidence="10" id="KW-1185">Reference proteome</keyword>
<evidence type="ECO:0000256" key="6">
    <source>
        <dbReference type="PIRNR" id="PIRNR002854"/>
    </source>
</evidence>
<evidence type="ECO:0000256" key="1">
    <source>
        <dbReference type="ARBA" id="ARBA00004635"/>
    </source>
</evidence>
<dbReference type="Gene3D" id="3.40.190.10">
    <property type="entry name" value="Periplasmic binding protein-like II"/>
    <property type="match status" value="2"/>
</dbReference>
<evidence type="ECO:0000256" key="4">
    <source>
        <dbReference type="ARBA" id="ARBA00023139"/>
    </source>
</evidence>
<keyword evidence="4" id="KW-0564">Palmitate</keyword>
<proteinExistence type="inferred from homology"/>
<comment type="similarity">
    <text evidence="6">Belongs to the nlpA lipoprotein family.</text>
</comment>
<comment type="subcellular location">
    <subcellularLocation>
        <location evidence="1">Membrane</location>
        <topology evidence="1">Lipid-anchor</topology>
    </subcellularLocation>
</comment>
<dbReference type="PROSITE" id="PS51257">
    <property type="entry name" value="PROKAR_LIPOPROTEIN"/>
    <property type="match status" value="1"/>
</dbReference>
<evidence type="ECO:0000313" key="10">
    <source>
        <dbReference type="Proteomes" id="UP000501830"/>
    </source>
</evidence>
<name>A0A6G7WHN0_9LACT</name>
<dbReference type="PIRSF" id="PIRSF002854">
    <property type="entry name" value="MetQ"/>
    <property type="match status" value="1"/>
</dbReference>
<evidence type="ECO:0000256" key="5">
    <source>
        <dbReference type="ARBA" id="ARBA00023288"/>
    </source>
</evidence>
<dbReference type="EMBL" id="CP049889">
    <property type="protein sequence ID" value="QIK51774.1"/>
    <property type="molecule type" value="Genomic_DNA"/>
</dbReference>
<dbReference type="Pfam" id="PF03180">
    <property type="entry name" value="Lipoprotein_9"/>
    <property type="match status" value="1"/>
</dbReference>
<feature type="signal peptide" evidence="8">
    <location>
        <begin position="1"/>
        <end position="28"/>
    </location>
</feature>
<dbReference type="AlphaFoldDB" id="A0A6G7WHN0"/>
<reference evidence="9 10" key="1">
    <citation type="journal article" date="2017" name="Int. J. Syst. Evol. Microbiol.">
        <title>Jeotgalibaca porci sp. nov. and Jeotgalibaca arthritidis sp. nov., isolated from pigs, and emended description of the genus Jeotgalibaca.</title>
        <authorList>
            <person name="Zamora L."/>
            <person name="Perez-Sancho M."/>
            <person name="Dominguez L."/>
            <person name="Fernandez-Garayzabal J.F."/>
            <person name="Vela A.I."/>
        </authorList>
    </citation>
    <scope>NUCLEOTIDE SEQUENCE [LARGE SCALE GENOMIC DNA]</scope>
    <source>
        <strain evidence="9 10">CCUG 69148</strain>
    </source>
</reference>
<dbReference type="PANTHER" id="PTHR30429:SF3">
    <property type="entry name" value="LIPOPROTEIN"/>
    <property type="match status" value="1"/>
</dbReference>
<keyword evidence="3" id="KW-0472">Membrane</keyword>
<organism evidence="9 10">
    <name type="scientific">Jeotgalibaca porci</name>
    <dbReference type="NCBI Taxonomy" id="1868793"/>
    <lineage>
        <taxon>Bacteria</taxon>
        <taxon>Bacillati</taxon>
        <taxon>Bacillota</taxon>
        <taxon>Bacilli</taxon>
        <taxon>Lactobacillales</taxon>
        <taxon>Carnobacteriaceae</taxon>
        <taxon>Jeotgalibaca</taxon>
    </lineage>
</organism>
<evidence type="ECO:0000256" key="3">
    <source>
        <dbReference type="ARBA" id="ARBA00023136"/>
    </source>
</evidence>
<evidence type="ECO:0000313" key="9">
    <source>
        <dbReference type="EMBL" id="QIK51774.1"/>
    </source>
</evidence>
<keyword evidence="5 6" id="KW-0449">Lipoprotein</keyword>
<sequence>MNKKKFFGSLVAASALFLAACGGGSNEATEVTVGVVGEINEPWEHVIKELKEKENIAVTLQKFTDYATPNTALADGSIDLNSFQTEIFLDEYNKNAGEDLTVIGYTVMAPLGIYSLDVKDVADLPDGAEIGIPNDGSNNGRALNLLQTAGLIEVDPAAGLLPTLNDITANPHNFVFHELDSSLTARSLEDLDASVINSGMAVDAGFIPTEDAIFLEPVSEESAPYYNTIVAHPDNVDNEVFKTIVEYYQTEGTAEVIKESSKGSSIPIWDQVD</sequence>
<evidence type="ECO:0000256" key="2">
    <source>
        <dbReference type="ARBA" id="ARBA00022729"/>
    </source>
</evidence>
<feature type="chain" id="PRO_5026361552" description="Lipoprotein" evidence="8">
    <location>
        <begin position="29"/>
        <end position="273"/>
    </location>
</feature>
<keyword evidence="2 8" id="KW-0732">Signal</keyword>